<dbReference type="EMBL" id="QJKJ01000834">
    <property type="protein sequence ID" value="RDY10487.1"/>
    <property type="molecule type" value="Genomic_DNA"/>
</dbReference>
<name>A0A371I617_MUCPR</name>
<organism evidence="1 2">
    <name type="scientific">Mucuna pruriens</name>
    <name type="common">Velvet bean</name>
    <name type="synonym">Dolichos pruriens</name>
    <dbReference type="NCBI Taxonomy" id="157652"/>
    <lineage>
        <taxon>Eukaryota</taxon>
        <taxon>Viridiplantae</taxon>
        <taxon>Streptophyta</taxon>
        <taxon>Embryophyta</taxon>
        <taxon>Tracheophyta</taxon>
        <taxon>Spermatophyta</taxon>
        <taxon>Magnoliopsida</taxon>
        <taxon>eudicotyledons</taxon>
        <taxon>Gunneridae</taxon>
        <taxon>Pentapetalae</taxon>
        <taxon>rosids</taxon>
        <taxon>fabids</taxon>
        <taxon>Fabales</taxon>
        <taxon>Fabaceae</taxon>
        <taxon>Papilionoideae</taxon>
        <taxon>50 kb inversion clade</taxon>
        <taxon>NPAAA clade</taxon>
        <taxon>indigoferoid/millettioid clade</taxon>
        <taxon>Phaseoleae</taxon>
        <taxon>Mucuna</taxon>
    </lineage>
</organism>
<reference evidence="1" key="1">
    <citation type="submission" date="2018-05" db="EMBL/GenBank/DDBJ databases">
        <title>Draft genome of Mucuna pruriens seed.</title>
        <authorList>
            <person name="Nnadi N.E."/>
            <person name="Vos R."/>
            <person name="Hasami M.H."/>
            <person name="Devisetty U.K."/>
            <person name="Aguiy J.C."/>
        </authorList>
    </citation>
    <scope>NUCLEOTIDE SEQUENCE [LARGE SCALE GENOMIC DNA]</scope>
    <source>
        <strain evidence="1">JCA_2017</strain>
    </source>
</reference>
<sequence length="160" mass="17725">MSTPMHLTSILSLEEIDKKKFDQYRLKGYNDAEFARDEIERKNNISLLYDNTAKSILEINLVISLQSLFLKISLSISGIILLNQEEALDCKEALASFSLAKSSFPFTNISSLAARPNWVEDKSFNNSSEVLCTLATLVFNASTLALLLSNLVVATSKATL</sequence>
<evidence type="ECO:0000313" key="1">
    <source>
        <dbReference type="EMBL" id="RDY10487.1"/>
    </source>
</evidence>
<protein>
    <submittedName>
        <fullName evidence="1">Uncharacterized protein</fullName>
    </submittedName>
</protein>
<evidence type="ECO:0000313" key="2">
    <source>
        <dbReference type="Proteomes" id="UP000257109"/>
    </source>
</evidence>
<dbReference type="Proteomes" id="UP000257109">
    <property type="component" value="Unassembled WGS sequence"/>
</dbReference>
<accession>A0A371I617</accession>
<proteinExistence type="predicted"/>
<gene>
    <name evidence="1" type="ORF">CR513_04983</name>
</gene>
<feature type="non-terminal residue" evidence="1">
    <location>
        <position position="1"/>
    </location>
</feature>
<comment type="caution">
    <text evidence="1">The sequence shown here is derived from an EMBL/GenBank/DDBJ whole genome shotgun (WGS) entry which is preliminary data.</text>
</comment>
<dbReference type="AlphaFoldDB" id="A0A371I617"/>
<keyword evidence="2" id="KW-1185">Reference proteome</keyword>